<name>A0ABU4BR76_RHOGO</name>
<dbReference type="Proteomes" id="UP001185927">
    <property type="component" value="Unassembled WGS sequence"/>
</dbReference>
<gene>
    <name evidence="2" type="ORF">R3Q16_07995</name>
</gene>
<evidence type="ECO:0000313" key="3">
    <source>
        <dbReference type="Proteomes" id="UP001185927"/>
    </source>
</evidence>
<reference evidence="2 3" key="1">
    <citation type="submission" date="2023-10" db="EMBL/GenBank/DDBJ databases">
        <title>Development of a sustainable strategy for remediation of hydrocarbon-contaminated territories based on the waste exchange concept.</title>
        <authorList>
            <person name="Krivoruchko A."/>
        </authorList>
    </citation>
    <scope>NUCLEOTIDE SEQUENCE [LARGE SCALE GENOMIC DNA]</scope>
    <source>
        <strain evidence="2 3">IEGM 1203</strain>
    </source>
</reference>
<organism evidence="2 3">
    <name type="scientific">Rhodococcus globerulus</name>
    <dbReference type="NCBI Taxonomy" id="33008"/>
    <lineage>
        <taxon>Bacteria</taxon>
        <taxon>Bacillati</taxon>
        <taxon>Actinomycetota</taxon>
        <taxon>Actinomycetes</taxon>
        <taxon>Mycobacteriales</taxon>
        <taxon>Nocardiaceae</taxon>
        <taxon>Rhodococcus</taxon>
    </lineage>
</organism>
<dbReference type="RefSeq" id="WP_317540983.1">
    <property type="nucleotide sequence ID" value="NZ_JAWLKB010000003.1"/>
</dbReference>
<dbReference type="EMBL" id="JAWLKB010000003">
    <property type="protein sequence ID" value="MDV6266543.1"/>
    <property type="molecule type" value="Genomic_DNA"/>
</dbReference>
<comment type="caution">
    <text evidence="2">The sequence shown here is derived from an EMBL/GenBank/DDBJ whole genome shotgun (WGS) entry which is preliminary data.</text>
</comment>
<proteinExistence type="predicted"/>
<accession>A0ABU4BR76</accession>
<dbReference type="SUPFAM" id="SSF53756">
    <property type="entry name" value="UDP-Glycosyltransferase/glycogen phosphorylase"/>
    <property type="match status" value="1"/>
</dbReference>
<dbReference type="InterPro" id="IPR007235">
    <property type="entry name" value="Glyco_trans_28_C"/>
</dbReference>
<protein>
    <submittedName>
        <fullName evidence="2">Glycosyltransferase</fullName>
    </submittedName>
</protein>
<dbReference type="Pfam" id="PF04101">
    <property type="entry name" value="Glyco_tran_28_C"/>
    <property type="match status" value="1"/>
</dbReference>
<feature type="domain" description="Glycosyl transferase family 28 C-terminal" evidence="1">
    <location>
        <begin position="224"/>
        <end position="280"/>
    </location>
</feature>
<dbReference type="Gene3D" id="3.40.50.2000">
    <property type="entry name" value="Glycogen Phosphorylase B"/>
    <property type="match status" value="1"/>
</dbReference>
<sequence length="317" mass="34951">MRNPVPGKHLLIASTGGHLAQLVKWAESFDSSEDSLWVTFDTPQSRSLLRTRRVLYVPYVRPRDLKSSVQAFREIRNKINWRSENFTAAISTGAAVAVGGLLAAHLNGVQTFYIESVSRVQGPSLSGRIISLLPGINLSCQYKSWANSRWQYRDSLFENYKYQENTPVQNPRLFVTLGTISPYRFDALIDSILESGLANQSTVWQVGCTHRLDLPGQVHAELSADEFTMACHASDVVVTHSGVGTIMNLLDMGISPLVVPRRKSRNEHVDDHQTQIANLIDRAGIATVAEVDALDRNILISASGKSVQLSDADVHGG</sequence>
<evidence type="ECO:0000259" key="1">
    <source>
        <dbReference type="Pfam" id="PF04101"/>
    </source>
</evidence>
<keyword evidence="3" id="KW-1185">Reference proteome</keyword>
<evidence type="ECO:0000313" key="2">
    <source>
        <dbReference type="EMBL" id="MDV6266543.1"/>
    </source>
</evidence>